<accession>A0AAD2IVW2</accession>
<organism evidence="2 3">
    <name type="scientific">Achromobacter aegrifaciens</name>
    <dbReference type="NCBI Taxonomy" id="1287736"/>
    <lineage>
        <taxon>Bacteria</taxon>
        <taxon>Pseudomonadati</taxon>
        <taxon>Pseudomonadota</taxon>
        <taxon>Betaproteobacteria</taxon>
        <taxon>Burkholderiales</taxon>
        <taxon>Alcaligenaceae</taxon>
        <taxon>Achromobacter</taxon>
    </lineage>
</organism>
<dbReference type="EMBL" id="CYTK01000001">
    <property type="protein sequence ID" value="CUI51490.1"/>
    <property type="molecule type" value="Genomic_DNA"/>
</dbReference>
<evidence type="ECO:0000256" key="1">
    <source>
        <dbReference type="SAM" id="MobiDB-lite"/>
    </source>
</evidence>
<dbReference type="Pfam" id="PF11136">
    <property type="entry name" value="DUF2889"/>
    <property type="match status" value="1"/>
</dbReference>
<evidence type="ECO:0000313" key="3">
    <source>
        <dbReference type="Proteomes" id="UP000044098"/>
    </source>
</evidence>
<dbReference type="AlphaFoldDB" id="A0AAD2IVW2"/>
<comment type="caution">
    <text evidence="2">The sequence shown here is derived from an EMBL/GenBank/DDBJ whole genome shotgun (WGS) entry which is preliminary data.</text>
</comment>
<feature type="region of interest" description="Disordered" evidence="1">
    <location>
        <begin position="226"/>
        <end position="245"/>
    </location>
</feature>
<protein>
    <submittedName>
        <fullName evidence="2">Protein of uncharacterized function (DUF2889)</fullName>
    </submittedName>
</protein>
<gene>
    <name evidence="2" type="ORF">ERS370000_00741</name>
</gene>
<proteinExistence type="predicted"/>
<dbReference type="InterPro" id="IPR021312">
    <property type="entry name" value="DUF2889"/>
</dbReference>
<feature type="compositionally biased region" description="Low complexity" evidence="1">
    <location>
        <begin position="227"/>
        <end position="245"/>
    </location>
</feature>
<reference evidence="2 3" key="1">
    <citation type="submission" date="2015-09" db="EMBL/GenBank/DDBJ databases">
        <authorList>
            <consortium name="Pathogen Informatics"/>
        </authorList>
    </citation>
    <scope>NUCLEOTIDE SEQUENCE [LARGE SCALE GENOMIC DNA]</scope>
    <source>
        <strain evidence="2 3">2789STDY5608625</strain>
    </source>
</reference>
<sequence length="245" mass="27599">MGGSRTLRRRVRRQSGGLIAGRLRYTLKVLLPRTMRRHLAPQAPSMPLPPPDYPRQPLHTRSIRVQSYAREDGHWDLEAELIDVKAYDFPKRDGEMFKAGQPIHHMHLRITIDENFSIVAAQAVYDAAPYGEHCMAIEPAYTDLIGMNLLKGFRRQVKERFGHVEGCTHMTELSQVLPTAAVQTMANRRRQENNPNRRPFQLDGCHALSTSGPVVAEHYPKWYTGGSAEASADSSSDSPSFSHTS</sequence>
<dbReference type="Proteomes" id="UP000044098">
    <property type="component" value="Unassembled WGS sequence"/>
</dbReference>
<evidence type="ECO:0000313" key="2">
    <source>
        <dbReference type="EMBL" id="CUI51490.1"/>
    </source>
</evidence>
<name>A0AAD2IVW2_ACHAE</name>